<evidence type="ECO:0000313" key="2">
    <source>
        <dbReference type="Proteomes" id="UP000805193"/>
    </source>
</evidence>
<keyword evidence="2" id="KW-1185">Reference proteome</keyword>
<dbReference type="EMBL" id="JABSTQ010005159">
    <property type="protein sequence ID" value="KAG0439985.1"/>
    <property type="molecule type" value="Genomic_DNA"/>
</dbReference>
<reference evidence="1 2" key="1">
    <citation type="journal article" date="2020" name="Cell">
        <title>Large-Scale Comparative Analyses of Tick Genomes Elucidate Their Genetic Diversity and Vector Capacities.</title>
        <authorList>
            <consortium name="Tick Genome and Microbiome Consortium (TIGMIC)"/>
            <person name="Jia N."/>
            <person name="Wang J."/>
            <person name="Shi W."/>
            <person name="Du L."/>
            <person name="Sun Y."/>
            <person name="Zhan W."/>
            <person name="Jiang J.F."/>
            <person name="Wang Q."/>
            <person name="Zhang B."/>
            <person name="Ji P."/>
            <person name="Bell-Sakyi L."/>
            <person name="Cui X.M."/>
            <person name="Yuan T.T."/>
            <person name="Jiang B.G."/>
            <person name="Yang W.F."/>
            <person name="Lam T.T."/>
            <person name="Chang Q.C."/>
            <person name="Ding S.J."/>
            <person name="Wang X.J."/>
            <person name="Zhu J.G."/>
            <person name="Ruan X.D."/>
            <person name="Zhao L."/>
            <person name="Wei J.T."/>
            <person name="Ye R.Z."/>
            <person name="Que T.C."/>
            <person name="Du C.H."/>
            <person name="Zhou Y.H."/>
            <person name="Cheng J.X."/>
            <person name="Dai P.F."/>
            <person name="Guo W.B."/>
            <person name="Han X.H."/>
            <person name="Huang E.J."/>
            <person name="Li L.F."/>
            <person name="Wei W."/>
            <person name="Gao Y.C."/>
            <person name="Liu J.Z."/>
            <person name="Shao H.Z."/>
            <person name="Wang X."/>
            <person name="Wang C.C."/>
            <person name="Yang T.C."/>
            <person name="Huo Q.B."/>
            <person name="Li W."/>
            <person name="Chen H.Y."/>
            <person name="Chen S.E."/>
            <person name="Zhou L.G."/>
            <person name="Ni X.B."/>
            <person name="Tian J.H."/>
            <person name="Sheng Y."/>
            <person name="Liu T."/>
            <person name="Pan Y.S."/>
            <person name="Xia L.Y."/>
            <person name="Li J."/>
            <person name="Zhao F."/>
            <person name="Cao W.C."/>
        </authorList>
    </citation>
    <scope>NUCLEOTIDE SEQUENCE [LARGE SCALE GENOMIC DNA]</scope>
    <source>
        <strain evidence="1">Iper-2018</strain>
    </source>
</reference>
<accession>A0AC60QR11</accession>
<name>A0AC60QR11_IXOPE</name>
<proteinExistence type="predicted"/>
<sequence>MLSFFIRRKLLPPEVRILFGAYGPSQGHGMRVCRILRSECERQTRLYRECLFIRLQDRANPYRSDARWPGVTKTTPAAENKVHKLGGTDLPKQVERVLCQGPKFAVEPKKTSPELLSMLVNRKPTGAEMSNLQALLSQVPARPPSSVWTETNQLPHLERLSGGTNEASRLICQ</sequence>
<organism evidence="1 2">
    <name type="scientific">Ixodes persulcatus</name>
    <name type="common">Taiga tick</name>
    <dbReference type="NCBI Taxonomy" id="34615"/>
    <lineage>
        <taxon>Eukaryota</taxon>
        <taxon>Metazoa</taxon>
        <taxon>Ecdysozoa</taxon>
        <taxon>Arthropoda</taxon>
        <taxon>Chelicerata</taxon>
        <taxon>Arachnida</taxon>
        <taxon>Acari</taxon>
        <taxon>Parasitiformes</taxon>
        <taxon>Ixodida</taxon>
        <taxon>Ixodoidea</taxon>
        <taxon>Ixodidae</taxon>
        <taxon>Ixodinae</taxon>
        <taxon>Ixodes</taxon>
    </lineage>
</organism>
<comment type="caution">
    <text evidence="1">The sequence shown here is derived from an EMBL/GenBank/DDBJ whole genome shotgun (WGS) entry which is preliminary data.</text>
</comment>
<evidence type="ECO:0000313" key="1">
    <source>
        <dbReference type="EMBL" id="KAG0439985.1"/>
    </source>
</evidence>
<protein>
    <submittedName>
        <fullName evidence="1">Uncharacterized protein</fullName>
    </submittedName>
</protein>
<gene>
    <name evidence="1" type="ORF">HPB47_016446</name>
</gene>
<dbReference type="Proteomes" id="UP000805193">
    <property type="component" value="Unassembled WGS sequence"/>
</dbReference>